<feature type="transmembrane region" description="Helical" evidence="1">
    <location>
        <begin position="163"/>
        <end position="196"/>
    </location>
</feature>
<dbReference type="EMBL" id="WWNE01000006">
    <property type="protein sequence ID" value="NBG65895.1"/>
    <property type="molecule type" value="Genomic_DNA"/>
</dbReference>
<evidence type="ECO:0000313" key="2">
    <source>
        <dbReference type="EMBL" id="NBG65895.1"/>
    </source>
</evidence>
<keyword evidence="1" id="KW-0812">Transmembrane</keyword>
<feature type="transmembrane region" description="Helical" evidence="1">
    <location>
        <begin position="107"/>
        <end position="125"/>
    </location>
</feature>
<feature type="transmembrane region" description="Helical" evidence="1">
    <location>
        <begin position="332"/>
        <end position="350"/>
    </location>
</feature>
<keyword evidence="1" id="KW-1133">Transmembrane helix</keyword>
<feature type="transmembrane region" description="Helical" evidence="1">
    <location>
        <begin position="203"/>
        <end position="226"/>
    </location>
</feature>
<gene>
    <name evidence="2" type="ORF">GQN54_07170</name>
</gene>
<comment type="caution">
    <text evidence="2">The sequence shown here is derived from an EMBL/GenBank/DDBJ whole genome shotgun (WGS) entry which is preliminary data.</text>
</comment>
<evidence type="ECO:0000256" key="1">
    <source>
        <dbReference type="SAM" id="Phobius"/>
    </source>
</evidence>
<reference evidence="2 3" key="1">
    <citation type="submission" date="2019-12" db="EMBL/GenBank/DDBJ databases">
        <authorList>
            <person name="Zhao J."/>
        </authorList>
    </citation>
    <scope>NUCLEOTIDE SEQUENCE [LARGE SCALE GENOMIC DNA]</scope>
    <source>
        <strain evidence="2 3">S-15</strain>
    </source>
</reference>
<evidence type="ECO:0000313" key="3">
    <source>
        <dbReference type="Proteomes" id="UP000470771"/>
    </source>
</evidence>
<dbReference type="RefSeq" id="WP_160632852.1">
    <property type="nucleotide sequence ID" value="NZ_WWNE01000006.1"/>
</dbReference>
<keyword evidence="1" id="KW-0472">Membrane</keyword>
<keyword evidence="3" id="KW-1185">Reference proteome</keyword>
<dbReference type="Proteomes" id="UP000470771">
    <property type="component" value="Unassembled WGS sequence"/>
</dbReference>
<name>A0A6N9NMV0_9FLAO</name>
<sequence length="635" mass="74620">MTINEKSRVQFFLWAILLIGIALRFYQLDDWSLTNDELSAIFRTKYDSVFDLLKSYLSQPDGHPPLVQLFIYYWTTIIGPNQTLLRLPFIILGIVCIPLSYRVFRMWFSDITAVYVAAGIGLLQYPILYSQLARPYSIGLLFMLLYTYYWTKLVFLNRYNLKTYILYIIIGICSLYIHYFLTLNILILGVLGFFLIKKYRRKTYLILNAIVGLAFLPYIKIFLIQLSVGGVGNWLPKPENDFFLTYLYYCFNSNWVIIVFLLAMILSGILSFQNKFNKNNWILLALIFLPYIIGHLYSAKINPVIQYSTLLFSFPFLLAFIFSFIEDKTFKGLYGITLIVFIGLTTLTSFKTWEQYHLHPFGDFKGAANHLHNWAQELPNEKTDLLINTTHLNYYKYYLDQLDCRHTFLKTSVTSEKDLGELSKYFSKQKKEHLIFSWSAANNYYELKELIRYYFPKIHRLKGNYNYEVIHFVKGEPQPKTVDYEIGFESPSNFWNFDPNSLDSSEFRSSKHALLVNVKQEYPVSLKDIESENFHPKEANVITFLVHFKSNQPVEPILAISVDNELGNQLWRGISLKEFNNVGEWSVGLVSIYLEQPMAPNDKIKAYVWNKNKETFWLDDLSFYAHTDSKYYLKK</sequence>
<feature type="transmembrane region" description="Helical" evidence="1">
    <location>
        <begin position="12"/>
        <end position="28"/>
    </location>
</feature>
<feature type="transmembrane region" description="Helical" evidence="1">
    <location>
        <begin position="246"/>
        <end position="269"/>
    </location>
</feature>
<organism evidence="2 3">
    <name type="scientific">Acidiluteibacter ferrifornacis</name>
    <dbReference type="NCBI Taxonomy" id="2692424"/>
    <lineage>
        <taxon>Bacteria</taxon>
        <taxon>Pseudomonadati</taxon>
        <taxon>Bacteroidota</taxon>
        <taxon>Flavobacteriia</taxon>
        <taxon>Flavobacteriales</taxon>
        <taxon>Cryomorphaceae</taxon>
        <taxon>Acidiluteibacter</taxon>
    </lineage>
</organism>
<feature type="transmembrane region" description="Helical" evidence="1">
    <location>
        <begin position="84"/>
        <end position="101"/>
    </location>
</feature>
<feature type="transmembrane region" description="Helical" evidence="1">
    <location>
        <begin position="304"/>
        <end position="325"/>
    </location>
</feature>
<dbReference type="AlphaFoldDB" id="A0A6N9NMV0"/>
<accession>A0A6N9NMV0</accession>
<proteinExistence type="predicted"/>
<feature type="transmembrane region" description="Helical" evidence="1">
    <location>
        <begin position="281"/>
        <end position="298"/>
    </location>
</feature>
<protein>
    <submittedName>
        <fullName evidence="2">Uncharacterized protein</fullName>
    </submittedName>
</protein>